<evidence type="ECO:0000313" key="2">
    <source>
        <dbReference type="Proteomes" id="UP000050454"/>
    </source>
</evidence>
<dbReference type="PATRIC" id="fig|1605367.3.peg.1844"/>
<proteinExistence type="predicted"/>
<protein>
    <recommendedName>
        <fullName evidence="3">Amidinotransferase</fullName>
    </recommendedName>
</protein>
<dbReference type="NCBIfam" id="NF046062">
    <property type="entry name" value="citrull_CtlX"/>
    <property type="match status" value="1"/>
</dbReference>
<dbReference type="Pfam" id="PF19420">
    <property type="entry name" value="DDAH_eukar"/>
    <property type="match status" value="1"/>
</dbReference>
<dbReference type="Gene3D" id="3.75.10.10">
    <property type="entry name" value="L-arginine/glycine Amidinotransferase, Chain A"/>
    <property type="match status" value="1"/>
</dbReference>
<dbReference type="SUPFAM" id="SSF55909">
    <property type="entry name" value="Pentein"/>
    <property type="match status" value="1"/>
</dbReference>
<comment type="caution">
    <text evidence="1">The sequence shown here is derived from an EMBL/GenBank/DDBJ whole genome shotgun (WGS) entry which is preliminary data.</text>
</comment>
<dbReference type="PANTHER" id="PTHR43224:SF1">
    <property type="entry name" value="AMIDINOTRANSFERASE"/>
    <property type="match status" value="1"/>
</dbReference>
<organism evidence="1 2">
    <name type="scientific">Jiulongibacter sediminis</name>
    <dbReference type="NCBI Taxonomy" id="1605367"/>
    <lineage>
        <taxon>Bacteria</taxon>
        <taxon>Pseudomonadati</taxon>
        <taxon>Bacteroidota</taxon>
        <taxon>Cytophagia</taxon>
        <taxon>Cytophagales</taxon>
        <taxon>Leadbetterellaceae</taxon>
        <taxon>Jiulongibacter</taxon>
    </lineage>
</organism>
<dbReference type="Proteomes" id="UP000050454">
    <property type="component" value="Unassembled WGS sequence"/>
</dbReference>
<sequence length="294" mass="33496">MVRPSDFSFNRQAAETNAFMEDIETSKDPQKNALQNFDTFVDLLRSNGIEVHVFEDTPEPFTPDSIFPNNWVSFHADGTICLYPMEVENRRLERRPEIIHQISQNFNISQILDLSPLEKGGCFLEGTGSLVLDRINKKAYACLSARTHELGIEEWNKLFPEYEVISFEAVDRNGLPIYHTNVLMSVGERHVVICADSLKETKTLFKSFEQAQKEVITISYDQMESFAGNMLQLESMKGEKLNVMSSKAFNSLNEDQKMRLTKHGKIVYSELDLIETLGGGSARCMMAEIHLPKK</sequence>
<evidence type="ECO:0000313" key="1">
    <source>
        <dbReference type="EMBL" id="KPM50127.1"/>
    </source>
</evidence>
<evidence type="ECO:0008006" key="3">
    <source>
        <dbReference type="Google" id="ProtNLM"/>
    </source>
</evidence>
<dbReference type="InterPro" id="IPR014541">
    <property type="entry name" value="Amdntrnsf_FN0238"/>
</dbReference>
<gene>
    <name evidence="1" type="ORF">AFM12_02505</name>
</gene>
<keyword evidence="2" id="KW-1185">Reference proteome</keyword>
<name>A0A0P7C0J5_9BACT</name>
<dbReference type="PANTHER" id="PTHR43224">
    <property type="entry name" value="AMIDINOTRANSFERASE"/>
    <property type="match status" value="1"/>
</dbReference>
<dbReference type="AlphaFoldDB" id="A0A0P7C0J5"/>
<accession>A0A0P7C0J5</accession>
<dbReference type="STRING" id="1605367.AFM12_02505"/>
<dbReference type="EMBL" id="LGTQ01000005">
    <property type="protein sequence ID" value="KPM50127.1"/>
    <property type="molecule type" value="Genomic_DNA"/>
</dbReference>
<dbReference type="OrthoDB" id="9788268at2"/>
<dbReference type="PIRSF" id="PIRSF028188">
    <property type="entry name" value="Amdntrnsf_FN0238"/>
    <property type="match status" value="1"/>
</dbReference>
<reference evidence="1 2" key="1">
    <citation type="submission" date="2015-07" db="EMBL/GenBank/DDBJ databases">
        <title>The draft genome sequence of Leadbetterella sp. JN14-9.</title>
        <authorList>
            <person name="Liu Y."/>
            <person name="Du J."/>
            <person name="Shao Z."/>
        </authorList>
    </citation>
    <scope>NUCLEOTIDE SEQUENCE [LARGE SCALE GENOMIC DNA]</scope>
    <source>
        <strain evidence="1 2">JN14-9</strain>
    </source>
</reference>